<dbReference type="Gene3D" id="1.20.1270.280">
    <property type="match status" value="1"/>
</dbReference>
<dbReference type="InterPro" id="IPR002048">
    <property type="entry name" value="EF_hand_dom"/>
</dbReference>
<dbReference type="SMART" id="SM00382">
    <property type="entry name" value="AAA"/>
    <property type="match status" value="3"/>
</dbReference>
<dbReference type="FunFam" id="1.10.8.710:FF:000004">
    <property type="entry name" value="Dynein axonemal heavy chain 6"/>
    <property type="match status" value="1"/>
</dbReference>
<evidence type="ECO:0000256" key="8">
    <source>
        <dbReference type="ARBA" id="ARBA00022840"/>
    </source>
</evidence>
<dbReference type="InterPro" id="IPR035699">
    <property type="entry name" value="AAA_6"/>
</dbReference>
<dbReference type="Pfam" id="PF12780">
    <property type="entry name" value="AAA_8"/>
    <property type="match status" value="1"/>
</dbReference>
<dbReference type="Pfam" id="PF17857">
    <property type="entry name" value="AAA_lid_1"/>
    <property type="match status" value="1"/>
</dbReference>
<dbReference type="FunFam" id="3.40.50.300:FF:002141">
    <property type="entry name" value="Dynein heavy chain"/>
    <property type="match status" value="1"/>
</dbReference>
<feature type="coiled-coil region" evidence="20">
    <location>
        <begin position="2796"/>
        <end position="2861"/>
    </location>
</feature>
<dbReference type="Gene3D" id="1.20.58.1120">
    <property type="match status" value="1"/>
</dbReference>
<evidence type="ECO:0000256" key="20">
    <source>
        <dbReference type="SAM" id="Coils"/>
    </source>
</evidence>
<dbReference type="InterPro" id="IPR027417">
    <property type="entry name" value="P-loop_NTPase"/>
</dbReference>
<dbReference type="GO" id="GO:0005874">
    <property type="term" value="C:microtubule"/>
    <property type="evidence" value="ECO:0007669"/>
    <property type="project" value="UniProtKB-KW"/>
</dbReference>
<dbReference type="FunFam" id="1.20.920.30:FF:000002">
    <property type="entry name" value="Dynein axonemal heavy chain 3"/>
    <property type="match status" value="1"/>
</dbReference>
<dbReference type="PANTHER" id="PTHR22878:SF66">
    <property type="entry name" value="DYNEIN AXONEMAL HEAVY CHAIN 7"/>
    <property type="match status" value="1"/>
</dbReference>
<feature type="compositionally biased region" description="Polar residues" evidence="21">
    <location>
        <begin position="81"/>
        <end position="94"/>
    </location>
</feature>
<dbReference type="InterPro" id="IPR042222">
    <property type="entry name" value="Dynein_2_N"/>
</dbReference>
<dbReference type="GO" id="GO:0045505">
    <property type="term" value="F:dynein intermediate chain binding"/>
    <property type="evidence" value="ECO:0007669"/>
    <property type="project" value="InterPro"/>
</dbReference>
<dbReference type="InterPro" id="IPR004273">
    <property type="entry name" value="Dynein_heavy_D6_P-loop"/>
</dbReference>
<dbReference type="Gene3D" id="1.10.8.720">
    <property type="entry name" value="Region D6 of dynein motor"/>
    <property type="match status" value="1"/>
</dbReference>
<dbReference type="GO" id="GO:0008569">
    <property type="term" value="F:minus-end-directed microtubule motor activity"/>
    <property type="evidence" value="ECO:0007669"/>
    <property type="project" value="InterPro"/>
</dbReference>
<evidence type="ECO:0000256" key="10">
    <source>
        <dbReference type="ARBA" id="ARBA00023017"/>
    </source>
</evidence>
<dbReference type="Gene3D" id="1.10.287.2620">
    <property type="match status" value="1"/>
</dbReference>
<dbReference type="Gene3D" id="3.40.50.300">
    <property type="entry name" value="P-loop containing nucleotide triphosphate hydrolases"/>
    <property type="match status" value="5"/>
</dbReference>
<evidence type="ECO:0000256" key="19">
    <source>
        <dbReference type="ARBA" id="ARBA00082102"/>
    </source>
</evidence>
<dbReference type="Pfam" id="PF17852">
    <property type="entry name" value="Dynein_AAA_lid"/>
    <property type="match status" value="1"/>
</dbReference>
<keyword evidence="12" id="KW-0969">Cilium</keyword>
<dbReference type="InterPro" id="IPR024317">
    <property type="entry name" value="Dynein_heavy_chain_D4_dom"/>
</dbReference>
<evidence type="ECO:0000256" key="13">
    <source>
        <dbReference type="ARBA" id="ARBA00023175"/>
    </source>
</evidence>
<evidence type="ECO:0000256" key="14">
    <source>
        <dbReference type="ARBA" id="ARBA00023212"/>
    </source>
</evidence>
<dbReference type="Gene3D" id="1.20.920.30">
    <property type="match status" value="1"/>
</dbReference>
<dbReference type="Gene3D" id="6.10.140.1060">
    <property type="match status" value="1"/>
</dbReference>
<dbReference type="InterPro" id="IPR018247">
    <property type="entry name" value="EF_Hand_1_Ca_BS"/>
</dbReference>
<evidence type="ECO:0000256" key="12">
    <source>
        <dbReference type="ARBA" id="ARBA00023069"/>
    </source>
</evidence>
<dbReference type="GO" id="GO:0005509">
    <property type="term" value="F:calcium ion binding"/>
    <property type="evidence" value="ECO:0007669"/>
    <property type="project" value="InterPro"/>
</dbReference>
<dbReference type="InterPro" id="IPR035706">
    <property type="entry name" value="AAA_9"/>
</dbReference>
<dbReference type="FunFam" id="1.20.1270.280:FF:000038">
    <property type="entry name" value="AT13908p"/>
    <property type="match status" value="1"/>
</dbReference>
<evidence type="ECO:0000256" key="9">
    <source>
        <dbReference type="ARBA" id="ARBA00022846"/>
    </source>
</evidence>
<evidence type="ECO:0000256" key="2">
    <source>
        <dbReference type="ARBA" id="ARBA00004430"/>
    </source>
</evidence>
<keyword evidence="4" id="KW-0963">Cytoplasm</keyword>
<proteinExistence type="inferred from homology"/>
<keyword evidence="5" id="KW-0493">Microtubule</keyword>
<dbReference type="InterPro" id="IPR024743">
    <property type="entry name" value="Dynein_HC_stalk"/>
</dbReference>
<dbReference type="Pfam" id="PF12775">
    <property type="entry name" value="AAA_7"/>
    <property type="match status" value="1"/>
</dbReference>
<keyword evidence="14" id="KW-0206">Cytoskeleton</keyword>
<dbReference type="FunFam" id="3.20.180.20:FF:000003">
    <property type="entry name" value="Dynein heavy chain 12, axonemal"/>
    <property type="match status" value="1"/>
</dbReference>
<evidence type="ECO:0000256" key="6">
    <source>
        <dbReference type="ARBA" id="ARBA00022737"/>
    </source>
</evidence>
<dbReference type="SUPFAM" id="SSF52540">
    <property type="entry name" value="P-loop containing nucleoside triphosphate hydrolases"/>
    <property type="match status" value="4"/>
</dbReference>
<dbReference type="InterPro" id="IPR026983">
    <property type="entry name" value="DHC"/>
</dbReference>
<dbReference type="InterPro" id="IPR042228">
    <property type="entry name" value="Dynein_linker_3"/>
</dbReference>
<dbReference type="FunFam" id="1.10.8.720:FF:000001">
    <property type="entry name" value="dynein heavy chain 7, axonemal"/>
    <property type="match status" value="1"/>
</dbReference>
<dbReference type="Gene3D" id="1.10.472.130">
    <property type="match status" value="1"/>
</dbReference>
<dbReference type="InterPro" id="IPR003593">
    <property type="entry name" value="AAA+_ATPase"/>
</dbReference>
<dbReference type="InterPro" id="IPR043160">
    <property type="entry name" value="Dynein_C_barrel"/>
</dbReference>
<dbReference type="InterPro" id="IPR043157">
    <property type="entry name" value="Dynein_AAA1S"/>
</dbReference>
<keyword evidence="9" id="KW-0282">Flagellum</keyword>
<dbReference type="FunFam" id="1.10.472.130:FF:000005">
    <property type="entry name" value="Dynein axonemal heavy chain 7"/>
    <property type="match status" value="1"/>
</dbReference>
<dbReference type="GO" id="GO:0051959">
    <property type="term" value="F:dynein light intermediate chain binding"/>
    <property type="evidence" value="ECO:0007669"/>
    <property type="project" value="InterPro"/>
</dbReference>
<dbReference type="GO" id="GO:0005858">
    <property type="term" value="C:axonemal dynein complex"/>
    <property type="evidence" value="ECO:0007669"/>
    <property type="project" value="UniProtKB-ARBA"/>
</dbReference>
<evidence type="ECO:0000256" key="16">
    <source>
        <dbReference type="ARBA" id="ARBA00062885"/>
    </source>
</evidence>
<dbReference type="PROSITE" id="PS00018">
    <property type="entry name" value="EF_HAND_1"/>
    <property type="match status" value="1"/>
</dbReference>
<dbReference type="InterPro" id="IPR013602">
    <property type="entry name" value="Dynein_heavy_linker"/>
</dbReference>
<feature type="coiled-coil region" evidence="20">
    <location>
        <begin position="665"/>
        <end position="725"/>
    </location>
</feature>
<name>A0AA89BHU4_PINIB</name>
<feature type="region of interest" description="Disordered" evidence="21">
    <location>
        <begin position="63"/>
        <end position="97"/>
    </location>
</feature>
<evidence type="ECO:0000256" key="1">
    <source>
        <dbReference type="ARBA" id="ARBA00004230"/>
    </source>
</evidence>
<dbReference type="GO" id="GO:0007018">
    <property type="term" value="P:microtubule-based movement"/>
    <property type="evidence" value="ECO:0007669"/>
    <property type="project" value="InterPro"/>
</dbReference>
<dbReference type="FunFam" id="1.10.8.1220:FF:000001">
    <property type="entry name" value="Dynein axonemal heavy chain 5"/>
    <property type="match status" value="1"/>
</dbReference>
<evidence type="ECO:0000256" key="3">
    <source>
        <dbReference type="ARBA" id="ARBA00008887"/>
    </source>
</evidence>
<protein>
    <recommendedName>
        <fullName evidence="17">Dynein axonemal heavy chain 7</fullName>
    </recommendedName>
    <alternativeName>
        <fullName evidence="19">Axonemal beta dynein heavy chain 7</fullName>
    </alternativeName>
    <alternativeName>
        <fullName evidence="18">Ciliary dynein heavy chain 7</fullName>
    </alternativeName>
</protein>
<dbReference type="FunFam" id="3.40.50.300:FF:000223">
    <property type="entry name" value="Dynein heavy chain 3, axonemal"/>
    <property type="match status" value="1"/>
</dbReference>
<evidence type="ECO:0000256" key="7">
    <source>
        <dbReference type="ARBA" id="ARBA00022741"/>
    </source>
</evidence>
<dbReference type="InterPro" id="IPR041228">
    <property type="entry name" value="Dynein_C"/>
</dbReference>
<keyword evidence="13" id="KW-0505">Motor protein</keyword>
<dbReference type="InterPro" id="IPR042219">
    <property type="entry name" value="AAA_lid_11_sf"/>
</dbReference>
<dbReference type="Gene3D" id="1.20.140.100">
    <property type="entry name" value="Dynein heavy chain, N-terminal domain 2"/>
    <property type="match status" value="1"/>
</dbReference>
<dbReference type="Gene3D" id="1.20.920.20">
    <property type="match status" value="1"/>
</dbReference>
<comment type="caution">
    <text evidence="23">The sequence shown here is derived from an EMBL/GenBank/DDBJ whole genome shotgun (WGS) entry which is preliminary data.</text>
</comment>
<dbReference type="FunFam" id="3.40.50.300:FF:000362">
    <property type="entry name" value="Dynein, axonemal, heavy chain 6"/>
    <property type="match status" value="1"/>
</dbReference>
<accession>A0AA89BHU4</accession>
<dbReference type="Gene3D" id="1.10.8.710">
    <property type="match status" value="1"/>
</dbReference>
<keyword evidence="10" id="KW-0243">Dynein</keyword>
<dbReference type="FunFam" id="1.20.58.1120:FF:000005">
    <property type="entry name" value="Dynein, axonemal, heavy chain 12"/>
    <property type="match status" value="1"/>
</dbReference>
<dbReference type="Pfam" id="PF18198">
    <property type="entry name" value="AAA_lid_11"/>
    <property type="match status" value="1"/>
</dbReference>
<sequence length="4005" mass="459918">MNGQTTPRRSKGKGTDDPIKFLPVLPSKRAKPQWQQNPPSFELSGRILNDDDKNGIDLVGELTAREPKRKKPNKLKPIEKQNGTANGDITQFQQPKKDRENFRRALVDIIMQEETLPKSTTASINGELPPLSRTGSPTSAEKDILRYYFYIHNGIDTEHVAPMEDSWLENVLNLVSYDLKRGHSETIENLSDEMREDYLLSVKKAIVDFVLKDPREKENEVKEKLPPHREEMEVVPKPWHKDYVAGLEAMSHNLHITTPCMLQVLDFWHVKFGKLRFIDITEFHTRPDSMELGTFQNLCMRHVEAAKDQLLKKWFPEVQVMFYEGNKRKQVPSNQDPEKLESFFNCAATLMTENLQQLTLNSISDYTDLLVQPPTSTRAFEHPGFVLRLILDGTNIKFEPTFKEFEVILLNVYDVMIKASGTVPRVETKLYLDWSGNKAKSNLQPVVLPEILEDHKQHIRDLIKKESVGPVEHCKIYDKYNFLISKQADADVDQFLKETHSFDEYAKEISKYKRYAEEITYNLDKVMRLGMFEVHCDDLIRSLAKRSEALCTRLLGRMSEDHKEANKKLCEDYEEIAEKALTTPSNTEQLMELKAYIEKVETDLIFTMEKRLMESKDRLTFLSDFAQFSPPEMRLNASVFQWHGRMPTIFEEHKLIVSDRRQQYEDALKVRRERFVEELESYQKQVDEFATYGDMNDIQKYLKKSQTLENKLTAAAEKIEAFNNEEEAFGWNTTTYPQRQTIQNTLKPYLSLYELTVEFNNKYNDWMHGPMSGVNPDEVEQEVGNYWRNLYKLEKQFDSVPAAKKIAGKVKAKVEEFREYMPLIQTLFNPGLRDRHWAQISEVVEYPLKPDDSYTLDKLLGYDLMKFVPQFESISEAASKEFSLENAMKKMKSDWKDIEFVMIPYRDTGTSILSSVDDIQLLLDDHIVKTQTMRGSPFIKPFEEEIKDWESKLILLQDILDEWLKVQATWLYLEPIFSSPDIMAQMPEEGRRFTTVDKNWKDIMKQAIVDKHVMSVIEIEKILDKLKKSNELLELIQKGLNDYLEKKRLYFPRFFFLSNDELLEILSETKDPTRVQPHLKKCFEGIAKLEFTDTLDITHMKSSEGEIVELRDVISTSKARGQVEKWLLELEADMVASLHKVIGEALQAYLKEDRRDWVKGWPGQAVLCVTQKYWTTYIHEALEKGGDHLAKYLEVNNSQISDIVEMVRGKLSKQNRVTLQALIVLDVHARDVLAKMVEANVNNDLDFQWLSQLRYYWEEGQMVTRMINSMLKYGYEYLGNTGRLVITPLTDRCYRTLFGALHLHLGGAPEGPAGTGKTETVKDLAKAVAKQCVVFNCSDGLDYIALGKFFKGLASCGAWSCFDEFNRIDLEVLSVVAQQILTIQRGINSGSDTLLFEGTEIRLDPTCSVFITMNPGYAGRSELPDNLKALFRTVAMMVPDYAMIAEISLYSCGFVQARPLSIKIVAVYRLCSEQLSSQHHYDYGMRAVKSVLTAAGNLKLKYPEEDENILMLRSIIDVNLPKFLNHDLPLFHGITSDLFPGVKLPEPDYKTLNENIESNCKKMNLQCVPFFLEKIQQIYEMMIVRHGFMIVGEPFGGKTSAYKVLAAALADIHEQGLMEENKVQITVINPKAITMGQLYGQFDPVSHEWSDGVLAVSYRAFATSTTPDRKWLIFDGPVDAIWIENMNTVLDDNKKLCLMSGEIIQLANTTNLIFEPMDLEVASPATVSRCGMIYMEPATMGWRPFVKSWLNTMPPTLTDIHRSTINDMFERFIDPCIQIIRRGVVKELSPTTDTTLVKGLMNLMDSMMDEFQDEAKITQLEEREIMTWLECIFFFGITWSLGGSCNDEGRVQFDKLLRELISGGMTEETRIKLSLPELVDPPMKPYLNPFPPKGRCYDYKFVKEGSGKWVPWADEIKDSPPIPKEADFNEIIVPTVDTVRYTALMNILVQHQKPCLFVGPTGTGKSVYITDFLLNRLDKEMYKPNILNFSAQTSANQTQNIIMSKLDKRRKGVFGPPLGKKAIVFVDDLNMPMLEQFGAQPPVELLRQWLDHWNWYDLKETTAMKLIDIQIIAAMGPPGGGRNPVTPRFLRHFNTITINEFDDDSMITIFRKIMDWHVSSRGFSNEFKPCVDQLVQGTLTVYKEAMKNLLPTPAKSHYLFNLRDFSRVIMGVLLSTPETMEEPASMKRLWVHEVFRVYYDRLVDSADQNWLFNYVREVCKTNLREDFDQLFIHLDFDNDGKVTEDDLRSLVYCDFADPKSDSKHYVEVRDLEQLRITVEGYLDEFNNMSKKPMNLVMFRFAIEHVSRIARVIKQKRSHALLVGVGGSGRQSLTRLAAHMADYDLFQVEISKSYTSTEWREDLKNILRKATETDNHAVFLFSDTQIKQESFLEDINNLLNAGEVPNLYPLDEKQEICEKMRQLDRQRDKSKQTDGTPVSLFNFFIQRVRDQLHIVLAMSPIGDAFRNRLRKFPSLVNCCTIDWFQSWPEDALQAVANRFLEDVELEEEERQGCTDMCKAFHTSTRELSQRFFMELERHNYVTPTSYLELISTFKTLLDKKRTEVLKQKKRYEKGLEKLDSASSQVGTMKQELTELQPQLVVASEEVDKMMIVIEKDSIEVAEVEKVVKADEAVANEQAKGAKAIKDECDADLAEAIPALNSALAALDTLTPQDITLVKSMKNPPSMIKLVMEAVCVMKGIKPDRIPDPSGSGKKIEDFWAPAKKMLGDMKFLESLHQFDKDNIPVAIMKVIRAKYMTNPDFEPEKVRVASTACEGLCKWVRAMDVYDRVAKVVAPKKEMLKQAEAELSVAMSNLEKKRSSLREVQDKLARLQETLEQNKKKKADLETQVDLCQKKLERATQLISGLGGERDRWSENARTLGILYVNLTGDILISSGIVAYLGAFTSAFRSDQVSQWIQMINQKGIPCSKDFSLVQTLGDQVKIRAWNITGLPTDVFSLENGIILSNARRWPLMIDPQGQANKWIKNMEKPNNLHVIKLSDNDFVRTLENCIQFGTPVLLENIPEELDPLLEPLLLKQIFKQAGTMCIRLGDSTIEYSQDFKFYITTKLRNPHYMPETSVKVTLLNFMITPEGLQDQLLGIVVARERPELEEEKNSLILQSAENKRQLKEIEDKILEVLSASEGNILEDETAIKVLSSSKVLANEISEKQAIADETTKKIDNARMGYTPIAIHSTILFFSIADLANIEPMYQYSLTWFINLFILSIDNAEKSDDLTKRLENLHNHFTYSLYCNICRSLFEKDKLLFSFLLCVNILKHDKLVNEEEWRFLLTGGIGLDNPHPNPTTWLVVKQWDEICRLDDLPNYKGIRTKFITQKDAWQQVYDSTDPFHVPYPGDWDKLEMFQKILVLRCIRPDKITPAVQEFVTEKLGKKFIEPPPFDLPRSFGDSNPTSPLLFVLSPGADPMSALLKFADDQGFGGAKFDSLSLGQGQGPIALKMIEKGTKEGTWVMLQNCHLAPSWMPTLEKLCEELNPEQVHPDFRLWLTSYPSDKFPVSILQNGVKMTNEPPKGLRFNILKSYLSDPISDMDFFTSCKNPTAFKKLLFGLCFFHGIIQERRKFGPLGWNIPYEFNETDLRISVRQLHMFLNQYDDVQYDALRYLTGECNYGGRVTDDWDRRTLHSILDKFYCKDIIEKAEYYFDDSKDYFAPPDGEYESYLEYIKNLPHNAAPGIFGMHSNADITKDQKETMLLFDNILMTQAKASSGGGKSSDEIVDDVASDILSKIPGNFDTDAALRKFPTSYKQSMNTVLVQEMVRFNRLLITIRSSLQNIRKAIKGLVVMSSALEEVVMSILKGKIPGMWMKKSYPSLKPLGSYVNDFLARLKFLQDWMDDEAPPQFWISGFYFTQAFLTGAQQNYARKYTIPIDLLGFDYEVLDDKDHDEPPEDGVYVYGLFVDGARWDRKTNLLAESAPKVLFDSMPKIWLKPVKKSDIPDKPIYRVPVYKTSERRGTLSTTGHSTNFVIGMNVPSDKPQDHWIQRGVALLCQLDD</sequence>
<dbReference type="FunFam" id="1.20.140.100:FF:000004">
    <property type="entry name" value="Dynein axonemal heavy chain 6"/>
    <property type="match status" value="1"/>
</dbReference>
<evidence type="ECO:0000313" key="24">
    <source>
        <dbReference type="Proteomes" id="UP001186944"/>
    </source>
</evidence>
<dbReference type="InterPro" id="IPR041589">
    <property type="entry name" value="DNAH3_AAA_lid_1"/>
</dbReference>
<dbReference type="FunFam" id="1.20.1270.280:FF:000037">
    <property type="entry name" value="Dynein, axonemal, heavy chain 7"/>
    <property type="match status" value="1"/>
</dbReference>
<comment type="subunit">
    <text evidence="16">The dynein complex consists of at least two heavy chains and a number of intermediate and light chains.</text>
</comment>
<dbReference type="Pfam" id="PF03028">
    <property type="entry name" value="Dynein_heavy"/>
    <property type="match status" value="1"/>
</dbReference>
<keyword evidence="8" id="KW-0067">ATP-binding</keyword>
<dbReference type="Gene3D" id="3.10.490.20">
    <property type="match status" value="1"/>
</dbReference>
<dbReference type="Pfam" id="PF12774">
    <property type="entry name" value="AAA_6"/>
    <property type="match status" value="1"/>
</dbReference>
<dbReference type="InterPro" id="IPR041466">
    <property type="entry name" value="Dynein_AAA5_ext"/>
</dbReference>
<evidence type="ECO:0000256" key="18">
    <source>
        <dbReference type="ARBA" id="ARBA00078543"/>
    </source>
</evidence>
<keyword evidence="24" id="KW-1185">Reference proteome</keyword>
<evidence type="ECO:0000256" key="4">
    <source>
        <dbReference type="ARBA" id="ARBA00022490"/>
    </source>
</evidence>
<dbReference type="Pfam" id="PF08393">
    <property type="entry name" value="DHC_N2"/>
    <property type="match status" value="1"/>
</dbReference>
<keyword evidence="11 20" id="KW-0175">Coiled coil</keyword>
<dbReference type="FunFam" id="3.40.50.300:FF:001328">
    <property type="entry name" value="Dynein heavy chain 6, axonemal"/>
    <property type="match status" value="1"/>
</dbReference>
<feature type="region of interest" description="Disordered" evidence="21">
    <location>
        <begin position="1"/>
        <end position="49"/>
    </location>
</feature>
<dbReference type="GO" id="GO:0031514">
    <property type="term" value="C:motile cilium"/>
    <property type="evidence" value="ECO:0007669"/>
    <property type="project" value="UniProtKB-SubCell"/>
</dbReference>
<dbReference type="PANTHER" id="PTHR22878">
    <property type="entry name" value="DYNEIN HEAVY CHAIN 6, AXONEMAL-LIKE-RELATED"/>
    <property type="match status" value="1"/>
</dbReference>
<dbReference type="Gene3D" id="1.10.8.1220">
    <property type="match status" value="1"/>
</dbReference>
<keyword evidence="6" id="KW-0677">Repeat</keyword>
<comment type="subcellular location">
    <subcellularLocation>
        <location evidence="1">Cell projection</location>
        <location evidence="1">Cilium</location>
        <location evidence="1">Flagellum</location>
    </subcellularLocation>
    <subcellularLocation>
        <location evidence="2">Cytoplasm</location>
        <location evidence="2">Cytoskeleton</location>
        <location evidence="2">Cilium axoneme</location>
    </subcellularLocation>
</comment>
<dbReference type="Proteomes" id="UP001186944">
    <property type="component" value="Unassembled WGS sequence"/>
</dbReference>
<evidence type="ECO:0000313" key="23">
    <source>
        <dbReference type="EMBL" id="KAK3082921.1"/>
    </source>
</evidence>
<dbReference type="FunFam" id="3.40.50.300:FF:000044">
    <property type="entry name" value="Dynein heavy chain 5, axonemal"/>
    <property type="match status" value="1"/>
</dbReference>
<evidence type="ECO:0000256" key="5">
    <source>
        <dbReference type="ARBA" id="ARBA00022701"/>
    </source>
</evidence>
<dbReference type="FunFam" id="3.10.490.20:FF:000001">
    <property type="entry name" value="dynein heavy chain 7, axonemal"/>
    <property type="match status" value="1"/>
</dbReference>
<evidence type="ECO:0000256" key="21">
    <source>
        <dbReference type="SAM" id="MobiDB-lite"/>
    </source>
</evidence>
<dbReference type="EMBL" id="VSWD01000014">
    <property type="protein sequence ID" value="KAK3082921.1"/>
    <property type="molecule type" value="Genomic_DNA"/>
</dbReference>
<gene>
    <name evidence="23" type="ORF">FSP39_009064</name>
</gene>
<dbReference type="GO" id="GO:0005524">
    <property type="term" value="F:ATP binding"/>
    <property type="evidence" value="ECO:0007669"/>
    <property type="project" value="UniProtKB-KW"/>
</dbReference>
<feature type="domain" description="EF-hand" evidence="22">
    <location>
        <begin position="2222"/>
        <end position="2257"/>
    </location>
</feature>
<evidence type="ECO:0000259" key="22">
    <source>
        <dbReference type="PROSITE" id="PS50222"/>
    </source>
</evidence>
<dbReference type="Pfam" id="PF18199">
    <property type="entry name" value="Dynein_C"/>
    <property type="match status" value="1"/>
</dbReference>
<dbReference type="Pfam" id="PF12781">
    <property type="entry name" value="AAA_9"/>
    <property type="match status" value="1"/>
</dbReference>
<keyword evidence="7" id="KW-0547">Nucleotide-binding</keyword>
<evidence type="ECO:0000256" key="11">
    <source>
        <dbReference type="ARBA" id="ARBA00023054"/>
    </source>
</evidence>
<evidence type="ECO:0000256" key="17">
    <source>
        <dbReference type="ARBA" id="ARBA00071816"/>
    </source>
</evidence>
<dbReference type="Gene3D" id="3.20.180.20">
    <property type="entry name" value="Dynein heavy chain, N-terminal domain 2"/>
    <property type="match status" value="1"/>
</dbReference>
<dbReference type="FunFam" id="1.10.287.2620:FF:000002">
    <property type="entry name" value="Dynein heavy chain 2, axonemal"/>
    <property type="match status" value="1"/>
</dbReference>
<comment type="similarity">
    <text evidence="3">Belongs to the dynein heavy chain family.</text>
</comment>
<organism evidence="23 24">
    <name type="scientific">Pinctada imbricata</name>
    <name type="common">Atlantic pearl-oyster</name>
    <name type="synonym">Pinctada martensii</name>
    <dbReference type="NCBI Taxonomy" id="66713"/>
    <lineage>
        <taxon>Eukaryota</taxon>
        <taxon>Metazoa</taxon>
        <taxon>Spiralia</taxon>
        <taxon>Lophotrochozoa</taxon>
        <taxon>Mollusca</taxon>
        <taxon>Bivalvia</taxon>
        <taxon>Autobranchia</taxon>
        <taxon>Pteriomorphia</taxon>
        <taxon>Pterioida</taxon>
        <taxon>Pterioidea</taxon>
        <taxon>Pteriidae</taxon>
        <taxon>Pinctada</taxon>
    </lineage>
</organism>
<dbReference type="Pfam" id="PF12777">
    <property type="entry name" value="MT"/>
    <property type="match status" value="1"/>
</dbReference>
<keyword evidence="15" id="KW-0966">Cell projection</keyword>
<evidence type="ECO:0000256" key="15">
    <source>
        <dbReference type="ARBA" id="ARBA00023273"/>
    </source>
</evidence>
<dbReference type="PROSITE" id="PS50222">
    <property type="entry name" value="EF_HAND_2"/>
    <property type="match status" value="1"/>
</dbReference>
<reference evidence="23" key="1">
    <citation type="submission" date="2019-08" db="EMBL/GenBank/DDBJ databases">
        <title>The improved chromosome-level genome for the pearl oyster Pinctada fucata martensii using PacBio sequencing and Hi-C.</title>
        <authorList>
            <person name="Zheng Z."/>
        </authorList>
    </citation>
    <scope>NUCLEOTIDE SEQUENCE</scope>
    <source>
        <strain evidence="23">ZZ-2019</strain>
        <tissue evidence="23">Adductor muscle</tissue>
    </source>
</reference>
<dbReference type="InterPro" id="IPR041658">
    <property type="entry name" value="AAA_lid_11"/>
</dbReference>
<dbReference type="FunFam" id="1.20.920.20:FF:000006">
    <property type="entry name" value="Dynein, axonemal, heavy chain 6"/>
    <property type="match status" value="1"/>
</dbReference>